<protein>
    <submittedName>
        <fullName evidence="2">Uncharacterized protein</fullName>
    </submittedName>
</protein>
<dbReference type="EMBL" id="CP071137">
    <property type="protein sequence ID" value="QWY77794.1"/>
    <property type="molecule type" value="Genomic_DNA"/>
</dbReference>
<proteinExistence type="predicted"/>
<dbReference type="RefSeq" id="WP_273145252.1">
    <property type="nucleotide sequence ID" value="NZ_CP053675.1"/>
</dbReference>
<accession>A0A9E6MXY0</accession>
<reference evidence="2" key="1">
    <citation type="submission" date="2021-02" db="EMBL/GenBank/DDBJ databases">
        <title>Comparative genomics of Ferrovum myxofaciens strains, predominant extremophile bacteria forming large biofilm stalactites in acid mine ecosystems.</title>
        <authorList>
            <person name="Burkartova K."/>
            <person name="Ridl J."/>
            <person name="Pajer P."/>
            <person name="Falteisek L."/>
        </authorList>
    </citation>
    <scope>NUCLEOTIDE SEQUENCE</scope>
    <source>
        <strain evidence="2">MI1III</strain>
    </source>
</reference>
<evidence type="ECO:0000313" key="3">
    <source>
        <dbReference type="Proteomes" id="UP000683551"/>
    </source>
</evidence>
<gene>
    <name evidence="2" type="ORF">JZL65_01520</name>
</gene>
<sequence>MNIKKLSTAILLAAPLVVSAAPSIPASTDMKAAILKTLSGPVNGPSAVGIIEAGTPQLKMISQMTGSNEPAQITMTKIQDWTRPGCGRLKMVFHQNKMKLKAGGTGNDFYMTQYLDICADGSVPEVPVIPQASGTSGTPVVSMSVKPKN</sequence>
<keyword evidence="1" id="KW-0732">Signal</keyword>
<feature type="signal peptide" evidence="1">
    <location>
        <begin position="1"/>
        <end position="20"/>
    </location>
</feature>
<evidence type="ECO:0000313" key="2">
    <source>
        <dbReference type="EMBL" id="QWY77794.1"/>
    </source>
</evidence>
<organism evidence="2 3">
    <name type="scientific">Ferrovum myxofaciens</name>
    <dbReference type="NCBI Taxonomy" id="416213"/>
    <lineage>
        <taxon>Bacteria</taxon>
        <taxon>Pseudomonadati</taxon>
        <taxon>Pseudomonadota</taxon>
        <taxon>Betaproteobacteria</taxon>
        <taxon>Ferrovales</taxon>
        <taxon>Ferrovaceae</taxon>
        <taxon>Ferrovum</taxon>
    </lineage>
</organism>
<name>A0A9E6MXY0_9PROT</name>
<dbReference type="Proteomes" id="UP000683551">
    <property type="component" value="Chromosome"/>
</dbReference>
<evidence type="ECO:0000256" key="1">
    <source>
        <dbReference type="SAM" id="SignalP"/>
    </source>
</evidence>
<dbReference type="AlphaFoldDB" id="A0A9E6MXY0"/>
<feature type="chain" id="PRO_5038343524" evidence="1">
    <location>
        <begin position="21"/>
        <end position="149"/>
    </location>
</feature>